<accession>F8N7N3</accession>
<sequence length="203" mass="24742">MKQEIGKDYMPTVVEVNKYLDRWNHMENYVNQENALNKLFFDLCKRNDNIEDVLIKCSTLNDFYSTNIFDIHSVAKHILELNIDSRLEDGDVTLVNDIANEYVGINHEHRYFYSFATKYCSHHQPLKYSIYDRYVDDVLNFFRRRDNFTKLPFNSERLKKNYGLYLEVIRSFQEHYRLSEFNLKQMDQYLWQLGRDYYNPYTK</sequence>
<protein>
    <submittedName>
        <fullName evidence="1">Uncharacterized protein</fullName>
    </submittedName>
</protein>
<name>F8N7N3_9BACT</name>
<dbReference type="STRING" id="688246.Premu_2101"/>
<dbReference type="OrthoDB" id="9792813at2"/>
<evidence type="ECO:0000313" key="1">
    <source>
        <dbReference type="EMBL" id="EGN57493.1"/>
    </source>
</evidence>
<dbReference type="Proteomes" id="UP000002772">
    <property type="component" value="Unassembled WGS sequence"/>
</dbReference>
<proteinExistence type="predicted"/>
<reference evidence="2" key="1">
    <citation type="journal article" date="2011" name="Stand. Genomic Sci.">
        <title>Non-contiguous finished genome sequence of the opportunistic oral pathogen Prevotella multisaccharivorax type strain (PPPA20).</title>
        <authorList>
            <person name="Pati A."/>
            <person name="Gronow S."/>
            <person name="Lu M."/>
            <person name="Lapidus A."/>
            <person name="Nolan M."/>
            <person name="Lucas S."/>
            <person name="Hammon N."/>
            <person name="Deshpande S."/>
            <person name="Cheng J.F."/>
            <person name="Tapia R."/>
            <person name="Han C."/>
            <person name="Goodwin L."/>
            <person name="Pitluck S."/>
            <person name="Liolios K."/>
            <person name="Pagani I."/>
            <person name="Mavromatis K."/>
            <person name="Mikhailova N."/>
            <person name="Huntemann M."/>
            <person name="Chen A."/>
            <person name="Palaniappan K."/>
            <person name="Land M."/>
            <person name="Hauser L."/>
            <person name="Detter J.C."/>
            <person name="Brambilla E.M."/>
            <person name="Rohde M."/>
            <person name="Goker M."/>
            <person name="Woyke T."/>
            <person name="Bristow J."/>
            <person name="Eisen J.A."/>
            <person name="Markowitz V."/>
            <person name="Hugenholtz P."/>
            <person name="Kyrpides N.C."/>
            <person name="Klenk H.P."/>
            <person name="Ivanova N."/>
        </authorList>
    </citation>
    <scope>NUCLEOTIDE SEQUENCE [LARGE SCALE GENOMIC DNA]</scope>
    <source>
        <strain evidence="2">DSM 17128</strain>
    </source>
</reference>
<dbReference type="EMBL" id="GL945017">
    <property type="protein sequence ID" value="EGN57493.1"/>
    <property type="molecule type" value="Genomic_DNA"/>
</dbReference>
<keyword evidence="2" id="KW-1185">Reference proteome</keyword>
<dbReference type="RefSeq" id="WP_007575090.1">
    <property type="nucleotide sequence ID" value="NZ_BPTS01000002.1"/>
</dbReference>
<dbReference type="eggNOG" id="ENOG502Z9XG">
    <property type="taxonomic scope" value="Bacteria"/>
</dbReference>
<evidence type="ECO:0000313" key="2">
    <source>
        <dbReference type="Proteomes" id="UP000002772"/>
    </source>
</evidence>
<organism evidence="1 2">
    <name type="scientific">Hallella multisaccharivorax DSM 17128</name>
    <dbReference type="NCBI Taxonomy" id="688246"/>
    <lineage>
        <taxon>Bacteria</taxon>
        <taxon>Pseudomonadati</taxon>
        <taxon>Bacteroidota</taxon>
        <taxon>Bacteroidia</taxon>
        <taxon>Bacteroidales</taxon>
        <taxon>Prevotellaceae</taxon>
        <taxon>Hallella</taxon>
    </lineage>
</organism>
<gene>
    <name evidence="1" type="ORF">Premu_2101</name>
</gene>
<dbReference type="AlphaFoldDB" id="F8N7N3"/>
<dbReference type="HOGENOM" id="CLU_072283_0_0_10"/>